<proteinExistence type="predicted"/>
<protein>
    <submittedName>
        <fullName evidence="3">Hpt domain-containing protein</fullName>
    </submittedName>
</protein>
<dbReference type="Pfam" id="PF01627">
    <property type="entry name" value="Hpt"/>
    <property type="match status" value="1"/>
</dbReference>
<dbReference type="AlphaFoldDB" id="A0A4V3BX06"/>
<dbReference type="Proteomes" id="UP000294848">
    <property type="component" value="Unassembled WGS sequence"/>
</dbReference>
<dbReference type="InterPro" id="IPR036641">
    <property type="entry name" value="HPT_dom_sf"/>
</dbReference>
<evidence type="ECO:0000256" key="1">
    <source>
        <dbReference type="PROSITE-ProRule" id="PRU00110"/>
    </source>
</evidence>
<keyword evidence="1" id="KW-0597">Phosphoprotein</keyword>
<dbReference type="EMBL" id="SNWI01000010">
    <property type="protein sequence ID" value="TDN97158.1"/>
    <property type="molecule type" value="Genomic_DNA"/>
</dbReference>
<accession>A0A4V3BX06</accession>
<evidence type="ECO:0000313" key="3">
    <source>
        <dbReference type="EMBL" id="TDN97158.1"/>
    </source>
</evidence>
<evidence type="ECO:0000259" key="2">
    <source>
        <dbReference type="PROSITE" id="PS50894"/>
    </source>
</evidence>
<feature type="domain" description="HPt" evidence="2">
    <location>
        <begin position="30"/>
        <end position="125"/>
    </location>
</feature>
<comment type="caution">
    <text evidence="3">The sequence shown here is derived from an EMBL/GenBank/DDBJ whole genome shotgun (WGS) entry which is preliminary data.</text>
</comment>
<reference evidence="3 4" key="1">
    <citation type="submission" date="2019-03" db="EMBL/GenBank/DDBJ databases">
        <title>Freshwater and sediment microbial communities from various areas in North America, analyzing microbe dynamics in response to fracking.</title>
        <authorList>
            <person name="Lamendella R."/>
        </authorList>
    </citation>
    <scope>NUCLEOTIDE SEQUENCE [LARGE SCALE GENOMIC DNA]</scope>
    <source>
        <strain evidence="3 4">114D</strain>
    </source>
</reference>
<organism evidence="3 4">
    <name type="scientific">Sunxiuqinia elliptica</name>
    <dbReference type="NCBI Taxonomy" id="655355"/>
    <lineage>
        <taxon>Bacteria</taxon>
        <taxon>Pseudomonadati</taxon>
        <taxon>Bacteroidota</taxon>
        <taxon>Bacteroidia</taxon>
        <taxon>Marinilabiliales</taxon>
        <taxon>Prolixibacteraceae</taxon>
        <taxon>Sunxiuqinia</taxon>
    </lineage>
</organism>
<dbReference type="GO" id="GO:0004672">
    <property type="term" value="F:protein kinase activity"/>
    <property type="evidence" value="ECO:0007669"/>
    <property type="project" value="UniProtKB-ARBA"/>
</dbReference>
<dbReference type="Gene3D" id="1.20.120.160">
    <property type="entry name" value="HPT domain"/>
    <property type="match status" value="1"/>
</dbReference>
<evidence type="ECO:0000313" key="4">
    <source>
        <dbReference type="Proteomes" id="UP000294848"/>
    </source>
</evidence>
<feature type="modified residue" description="Phosphohistidine" evidence="1">
    <location>
        <position position="69"/>
    </location>
</feature>
<name>A0A4V3BX06_9BACT</name>
<dbReference type="GO" id="GO:0000160">
    <property type="term" value="P:phosphorelay signal transduction system"/>
    <property type="evidence" value="ECO:0007669"/>
    <property type="project" value="InterPro"/>
</dbReference>
<dbReference type="PROSITE" id="PS50894">
    <property type="entry name" value="HPT"/>
    <property type="match status" value="1"/>
</dbReference>
<dbReference type="InterPro" id="IPR008207">
    <property type="entry name" value="Sig_transdc_His_kin_Hpt_dom"/>
</dbReference>
<sequence length="125" mass="14605">MYEKNLNVVSNKKNTTSYSLKTVRAFAQDDEQSLRLILQSFMSSSQENLQRLKQYLKEGNNSELAELAHKMLAMFRQLEAHEIVQLLKQLEEKNTPLEQLQARAQQVIPLIEQLLQEIKTSYRLP</sequence>
<dbReference type="SUPFAM" id="SSF47226">
    <property type="entry name" value="Histidine-containing phosphotransfer domain, HPT domain"/>
    <property type="match status" value="1"/>
</dbReference>
<gene>
    <name evidence="3" type="ORF">DET52_11075</name>
</gene>